<gene>
    <name evidence="3" type="ORF">HGP29_25605</name>
</gene>
<proteinExistence type="predicted"/>
<evidence type="ECO:0000313" key="3">
    <source>
        <dbReference type="EMBL" id="NLR94606.1"/>
    </source>
</evidence>
<feature type="signal peptide" evidence="1">
    <location>
        <begin position="1"/>
        <end position="26"/>
    </location>
</feature>
<organism evidence="3 4">
    <name type="scientific">Flammeovirga agarivorans</name>
    <dbReference type="NCBI Taxonomy" id="2726742"/>
    <lineage>
        <taxon>Bacteria</taxon>
        <taxon>Pseudomonadati</taxon>
        <taxon>Bacteroidota</taxon>
        <taxon>Cytophagia</taxon>
        <taxon>Cytophagales</taxon>
        <taxon>Flammeovirgaceae</taxon>
        <taxon>Flammeovirga</taxon>
    </lineage>
</organism>
<evidence type="ECO:0000259" key="2">
    <source>
        <dbReference type="Pfam" id="PF18962"/>
    </source>
</evidence>
<dbReference type="NCBIfam" id="TIGR04183">
    <property type="entry name" value="Por_Secre_tail"/>
    <property type="match status" value="1"/>
</dbReference>
<comment type="caution">
    <text evidence="3">The sequence shown here is derived from an EMBL/GenBank/DDBJ whole genome shotgun (WGS) entry which is preliminary data.</text>
</comment>
<evidence type="ECO:0000256" key="1">
    <source>
        <dbReference type="SAM" id="SignalP"/>
    </source>
</evidence>
<keyword evidence="1" id="KW-0732">Signal</keyword>
<dbReference type="Pfam" id="PF18962">
    <property type="entry name" value="Por_Secre_tail"/>
    <property type="match status" value="1"/>
</dbReference>
<sequence>MKANYCRNVFFMLTLLFLSSYNYVFSQTYSSVTAVGNALPEGVTSYPLTLQGNYTNYSQNYEGFLLLERGKSFQIKADDTFFGASRDTDLVEGLNFTTSGEEGIGFYYIKVSLGDYKKFTLSEIKSLGVQIDQNSTGNFSNEIPLSIEIDEANLSVKCSVGSKIFLGERFKVSINHDPQYYLTQELTSYHVHWDGISGLNSSDVPSEFNLNFYPKFGEKDLQINTEKFHLLTSVEAADDDYMIFDTQLDNNENVYSVGSCNSCDADKRSVIIKDDGTQLQKKYFSIELEGKKGHQLAVSKDGEHIAILARRRNGEGFNYDGQSYVIDGDAQLVLILLDESLDIITTKELHISQVADDLISDGYGVTVDNSGNFLTQHFVNSNELTINESQQTISHTSAVVISKFSNNGASLWNTRLDLDNQTVFNTSLIAVNEYNEIALAIDARLDNFYKDGSYFLDLPSQVTGQKLFIFKFDNANGSISDSKNITNSPDYEISDYSELFALEGAYNDFFLAGRKAYLDKLFSRIDNTDESHEESFFVLNLSSSWSNYQPNWAVLLTPFKNQIGIAQNEQIKLFVDKNHDCYLAFLHKRPFEVYNERAHLMSYDNSKGLSFLKIEVRNGHEKFKVVESGSIKLISDSFDFNLHSIFEKNGKVNIIGSSNQQSSYINNDEIISFGSDISKNFKLTFDSTPYISDTPLDNYWSSKSFVFGGTDVDETPINSIDGSLFEGLIFIENNEPFNIITSNGDKWSVDEENNIIVSEDPIYLEGKNDQNLYIAQLDYQKQKMVFTEVETVGYTYYKDEKIDLESVVSNKDYEFLEETNSFKFSFEDVTLKDSLIYIINSNPELTYGEATYSDDTAIPTHNGNVADIHVYFDCNHSRFGHEILHETSNKILDVLISDSFDYKAIEKDKENNIYRTGLYINNEDTEGSVIEKLDAEGKLIKRKYFTLETQNDFGNTFKVDPYSGNMILALNNSEGKTSFIYDGKAYNVSSENRTIFLYLNNELEVQNVVGASASHSSEYSVTIDNNGVAFYCERIKIDQNSDFNIYKLTNDTNELFSTIHVDEISGYYFNMITVDQSNHLYLSGEFLFDKISLNEEEILKDVASNFPIICINTETKNLEFANTILSQPLMSGGYTGWPTGFQAGKNSVHVTGWVKKDDNVIGDLFDPYGEGNAEDYYSNFILEVDSKGNPIWGQILRNNITSGGNYGYTRLEVDENNNAYYLLDIRDGLHLNEEEVILMNEKRWRFFSVLKYNNGELKNRLILKSISWYEDLVHIDNKIFLTGMVSTHGEYFRYQDFTHQGINDTYYGVSVIASDLSIDDYENTGNITWEIDMNNAIENNSFTSGDELVLEISGENGYSSNSIEEHFNNVYTFTKNIPYGDIDYTLYINNEKEEISYQRTYTVESDKDTIHVIFQTEDVVSTVFENVKIDVTTEGVFKTTLEDQYFTTLGDELEYTLVLESNETAPTWFAFDISSKELSVDLNEIDGGLTSLEKKQLLDDYRIDLILADNKNQSVIIELTLNYNNPNDDITALQDELEKHFNVYPTLTKDILNINSITSQPYTYNVTNLKGQLIENGIGSSTTKIKTSEYQSGLYILTLKTDEGIYVAKFIKN</sequence>
<accession>A0A7X8XYX0</accession>
<dbReference type="EMBL" id="JABAIL010000013">
    <property type="protein sequence ID" value="NLR94606.1"/>
    <property type="molecule type" value="Genomic_DNA"/>
</dbReference>
<name>A0A7X8XYX0_9BACT</name>
<evidence type="ECO:0000313" key="4">
    <source>
        <dbReference type="Proteomes" id="UP000585050"/>
    </source>
</evidence>
<dbReference type="Proteomes" id="UP000585050">
    <property type="component" value="Unassembled WGS sequence"/>
</dbReference>
<reference evidence="3 4" key="1">
    <citation type="submission" date="2020-04" db="EMBL/GenBank/DDBJ databases">
        <title>Flammeovirga sp. SR4, a novel species isolated from seawater.</title>
        <authorList>
            <person name="Wang X."/>
        </authorList>
    </citation>
    <scope>NUCLEOTIDE SEQUENCE [LARGE SCALE GENOMIC DNA]</scope>
    <source>
        <strain evidence="3 4">SR4</strain>
    </source>
</reference>
<feature type="domain" description="Secretion system C-terminal sorting" evidence="2">
    <location>
        <begin position="1543"/>
        <end position="1611"/>
    </location>
</feature>
<protein>
    <submittedName>
        <fullName evidence="3">T9SS type A sorting domain-containing protein</fullName>
    </submittedName>
</protein>
<dbReference type="InterPro" id="IPR026444">
    <property type="entry name" value="Secre_tail"/>
</dbReference>
<keyword evidence="4" id="KW-1185">Reference proteome</keyword>
<feature type="chain" id="PRO_5031022493" evidence="1">
    <location>
        <begin position="27"/>
        <end position="1613"/>
    </location>
</feature>